<dbReference type="InterPro" id="IPR058263">
    <property type="entry name" value="DUF7957"/>
</dbReference>
<name>A0ABQ6HG75_9GAMM</name>
<dbReference type="Proteomes" id="UP001157134">
    <property type="component" value="Unassembled WGS sequence"/>
</dbReference>
<proteinExistence type="predicted"/>
<reference evidence="1 2" key="1">
    <citation type="submission" date="2023-03" db="EMBL/GenBank/DDBJ databases">
        <title>Thalassotalea loyana LMG 22536T draft genome sequence.</title>
        <authorList>
            <person name="Sawabe T."/>
        </authorList>
    </citation>
    <scope>NUCLEOTIDE SEQUENCE [LARGE SCALE GENOMIC DNA]</scope>
    <source>
        <strain evidence="1 2">LMG 22536</strain>
    </source>
</reference>
<evidence type="ECO:0000313" key="2">
    <source>
        <dbReference type="Proteomes" id="UP001157134"/>
    </source>
</evidence>
<dbReference type="Pfam" id="PF25857">
    <property type="entry name" value="DUF7957"/>
    <property type="match status" value="1"/>
</dbReference>
<organism evidence="1 2">
    <name type="scientific">Thalassotalea loyana</name>
    <dbReference type="NCBI Taxonomy" id="280483"/>
    <lineage>
        <taxon>Bacteria</taxon>
        <taxon>Pseudomonadati</taxon>
        <taxon>Pseudomonadota</taxon>
        <taxon>Gammaproteobacteria</taxon>
        <taxon>Alteromonadales</taxon>
        <taxon>Colwelliaceae</taxon>
        <taxon>Thalassotalea</taxon>
    </lineage>
</organism>
<gene>
    <name evidence="1" type="ORF">tloyanaT_32220</name>
</gene>
<evidence type="ECO:0000313" key="1">
    <source>
        <dbReference type="EMBL" id="GLX86969.1"/>
    </source>
</evidence>
<comment type="caution">
    <text evidence="1">The sequence shown here is derived from an EMBL/GenBank/DDBJ whole genome shotgun (WGS) entry which is preliminary data.</text>
</comment>
<protein>
    <submittedName>
        <fullName evidence="1">Uncharacterized protein</fullName>
    </submittedName>
</protein>
<sequence>MAYSMVQFNKNRIEINGNTVEVPYSILEAREFGQNILVIFDYMEFNQNSVVRNFHCIYQDGSALWVAENPTSKSTDAFTNFANLDFNRNKVIVNNFAGFTCTIDLADGKLSKREFTKLRLRSALSEGTDTSLLGSSSLHILASYYQPLLRALVLIRSSIAIFLPFFKN</sequence>
<dbReference type="EMBL" id="BSSV01000008">
    <property type="protein sequence ID" value="GLX86969.1"/>
    <property type="molecule type" value="Genomic_DNA"/>
</dbReference>
<accession>A0ABQ6HG75</accession>
<keyword evidence="2" id="KW-1185">Reference proteome</keyword>